<dbReference type="Proteomes" id="UP000017127">
    <property type="component" value="Unassembled WGS sequence"/>
</dbReference>
<name>U7Q747_9CYAN</name>
<comment type="caution">
    <text evidence="2">The sequence shown here is derived from an EMBL/GenBank/DDBJ whole genome shotgun (WGS) entry which is preliminary data.</text>
</comment>
<organism evidence="2 3">
    <name type="scientific">Lyngbya aestuarii BL J</name>
    <dbReference type="NCBI Taxonomy" id="1348334"/>
    <lineage>
        <taxon>Bacteria</taxon>
        <taxon>Bacillati</taxon>
        <taxon>Cyanobacteriota</taxon>
        <taxon>Cyanophyceae</taxon>
        <taxon>Oscillatoriophycideae</taxon>
        <taxon>Oscillatoriales</taxon>
        <taxon>Microcoleaceae</taxon>
        <taxon>Lyngbya</taxon>
    </lineage>
</organism>
<proteinExistence type="predicted"/>
<protein>
    <submittedName>
        <fullName evidence="2">Uncharacterized protein</fullName>
    </submittedName>
</protein>
<dbReference type="Gene3D" id="2.60.40.2810">
    <property type="match status" value="1"/>
</dbReference>
<accession>U7Q747</accession>
<feature type="region of interest" description="Disordered" evidence="1">
    <location>
        <begin position="229"/>
        <end position="249"/>
    </location>
</feature>
<gene>
    <name evidence="2" type="ORF">M595_6414</name>
</gene>
<keyword evidence="3" id="KW-1185">Reference proteome</keyword>
<evidence type="ECO:0000313" key="2">
    <source>
        <dbReference type="EMBL" id="ERT03648.1"/>
    </source>
</evidence>
<feature type="region of interest" description="Disordered" evidence="1">
    <location>
        <begin position="1"/>
        <end position="24"/>
    </location>
</feature>
<feature type="non-terminal residue" evidence="2">
    <location>
        <position position="1"/>
    </location>
</feature>
<dbReference type="NCBIfam" id="TIGR01965">
    <property type="entry name" value="VCBS_repeat"/>
    <property type="match status" value="1"/>
</dbReference>
<feature type="non-terminal residue" evidence="2">
    <location>
        <position position="249"/>
    </location>
</feature>
<evidence type="ECO:0000256" key="1">
    <source>
        <dbReference type="SAM" id="MobiDB-lite"/>
    </source>
</evidence>
<dbReference type="RefSeq" id="WP_023069949.1">
    <property type="nucleotide sequence ID" value="NZ_AUZM01000296.1"/>
</dbReference>
<feature type="compositionally biased region" description="Low complexity" evidence="1">
    <location>
        <begin position="12"/>
        <end position="24"/>
    </location>
</feature>
<dbReference type="EMBL" id="AUZM01000296">
    <property type="protein sequence ID" value="ERT03648.1"/>
    <property type="molecule type" value="Genomic_DNA"/>
</dbReference>
<sequence length="249" mass="26577">DSTDENTAINIDVLSNDSDSDGDSLNVSMVDGTNTKGEVSINNDGTISYNPNGQFDALEANETATDSFSYTINDGQGGTDTATVNLTINGVSATTQPNDSGDNGTDNNNNNTGYNIISDFDPNTAFAGMKEIDDLEATNGPDQFILGNGSTAFYNQSNWDDRALISGFNDAQDKIQLHGSASDYELVQKNGDTRIFYYGEGSKEMIGIISGYSSSVSLTDDIFTYVNSENSEPTPPEEEPVNQIPTANN</sequence>
<reference evidence="2 3" key="1">
    <citation type="journal article" date="2013" name="Front. Microbiol.">
        <title>Comparative genomic analyses of the cyanobacterium, Lyngbya aestuarii BL J, a powerful hydrogen producer.</title>
        <authorList>
            <person name="Kothari A."/>
            <person name="Vaughn M."/>
            <person name="Garcia-Pichel F."/>
        </authorList>
    </citation>
    <scope>NUCLEOTIDE SEQUENCE [LARGE SCALE GENOMIC DNA]</scope>
    <source>
        <strain evidence="2 3">BL J</strain>
    </source>
</reference>
<dbReference type="AlphaFoldDB" id="U7Q747"/>
<evidence type="ECO:0000313" key="3">
    <source>
        <dbReference type="Proteomes" id="UP000017127"/>
    </source>
</evidence>
<dbReference type="InterPro" id="IPR010221">
    <property type="entry name" value="VCBS_dom"/>
</dbReference>
<dbReference type="Pfam" id="PF17963">
    <property type="entry name" value="Big_9"/>
    <property type="match status" value="1"/>
</dbReference>